<name>A0ABU9DYW6_9FLAO</name>
<organism evidence="2 3">
    <name type="scientific">Flavobacterium buctense</name>
    <dbReference type="NCBI Taxonomy" id="1648146"/>
    <lineage>
        <taxon>Bacteria</taxon>
        <taxon>Pseudomonadati</taxon>
        <taxon>Bacteroidota</taxon>
        <taxon>Flavobacteriia</taxon>
        <taxon>Flavobacteriales</taxon>
        <taxon>Flavobacteriaceae</taxon>
        <taxon>Flavobacterium</taxon>
    </lineage>
</organism>
<reference evidence="2 3" key="1">
    <citation type="submission" date="2024-04" db="EMBL/GenBank/DDBJ databases">
        <title>draft genome sequnece of Flavobacterium buctense JCM 30750.</title>
        <authorList>
            <person name="Kim D.-U."/>
        </authorList>
    </citation>
    <scope>NUCLEOTIDE SEQUENCE [LARGE SCALE GENOMIC DNA]</scope>
    <source>
        <strain evidence="2 3">JCM 30750</strain>
    </source>
</reference>
<evidence type="ECO:0000256" key="1">
    <source>
        <dbReference type="SAM" id="Phobius"/>
    </source>
</evidence>
<feature type="transmembrane region" description="Helical" evidence="1">
    <location>
        <begin position="23"/>
        <end position="46"/>
    </location>
</feature>
<feature type="transmembrane region" description="Helical" evidence="1">
    <location>
        <begin position="68"/>
        <end position="90"/>
    </location>
</feature>
<keyword evidence="1" id="KW-0472">Membrane</keyword>
<evidence type="ECO:0000313" key="2">
    <source>
        <dbReference type="EMBL" id="MEK8179589.1"/>
    </source>
</evidence>
<dbReference type="RefSeq" id="WP_187660073.1">
    <property type="nucleotide sequence ID" value="NZ_JACTAB010000003.1"/>
</dbReference>
<dbReference type="Proteomes" id="UP001491349">
    <property type="component" value="Unassembled WGS sequence"/>
</dbReference>
<protein>
    <recommendedName>
        <fullName evidence="4">Permease</fullName>
    </recommendedName>
</protein>
<keyword evidence="1" id="KW-1133">Transmembrane helix</keyword>
<keyword evidence="3" id="KW-1185">Reference proteome</keyword>
<evidence type="ECO:0000313" key="3">
    <source>
        <dbReference type="Proteomes" id="UP001491349"/>
    </source>
</evidence>
<sequence>METKDYLKDIQDIKQMMTQSSRFISLSGLSGVLAGVYSLIGAWLAYKTIYFDTSTSGSYRDLVISYDAVYRLLIIGTSVMVLSILTGLFLSLRKAAKEKEAFWNPTSRRLLINFLIPLLTGAFFIVFLIEKNILELVAPLTLIFYGLACVNASKYTLGDVRYLGISQILIGLLSTWFLSYGLLFWALGFGVCNILYGSIMYFKYDRK</sequence>
<feature type="transmembrane region" description="Helical" evidence="1">
    <location>
        <begin position="110"/>
        <end position="130"/>
    </location>
</feature>
<feature type="transmembrane region" description="Helical" evidence="1">
    <location>
        <begin position="136"/>
        <end position="153"/>
    </location>
</feature>
<feature type="transmembrane region" description="Helical" evidence="1">
    <location>
        <begin position="184"/>
        <end position="202"/>
    </location>
</feature>
<proteinExistence type="predicted"/>
<evidence type="ECO:0008006" key="4">
    <source>
        <dbReference type="Google" id="ProtNLM"/>
    </source>
</evidence>
<accession>A0ABU9DYW6</accession>
<keyword evidence="1" id="KW-0812">Transmembrane</keyword>
<feature type="transmembrane region" description="Helical" evidence="1">
    <location>
        <begin position="160"/>
        <end position="178"/>
    </location>
</feature>
<comment type="caution">
    <text evidence="2">The sequence shown here is derived from an EMBL/GenBank/DDBJ whole genome shotgun (WGS) entry which is preliminary data.</text>
</comment>
<dbReference type="EMBL" id="JBBPCB010000002">
    <property type="protein sequence ID" value="MEK8179589.1"/>
    <property type="molecule type" value="Genomic_DNA"/>
</dbReference>
<gene>
    <name evidence="2" type="ORF">WMW71_04475</name>
</gene>